<dbReference type="PANTHER" id="PTHR47186:SF3">
    <property type="entry name" value="OS09G0267800 PROTEIN"/>
    <property type="match status" value="1"/>
</dbReference>
<dbReference type="Gene3D" id="3.80.10.10">
    <property type="entry name" value="Ribonuclease Inhibitor"/>
    <property type="match status" value="6"/>
</dbReference>
<dbReference type="AlphaFoldDB" id="A0A7J7LH00"/>
<evidence type="ECO:0000313" key="3">
    <source>
        <dbReference type="Proteomes" id="UP000541444"/>
    </source>
</evidence>
<protein>
    <recommendedName>
        <fullName evidence="1">R13L1/DRL21-like LRR repeat region domain-containing protein</fullName>
    </recommendedName>
</protein>
<dbReference type="Pfam" id="PF25019">
    <property type="entry name" value="LRR_R13L1-DRL21"/>
    <property type="match status" value="1"/>
</dbReference>
<keyword evidence="3" id="KW-1185">Reference proteome</keyword>
<dbReference type="PANTHER" id="PTHR47186">
    <property type="entry name" value="LEUCINE-RICH REPEAT-CONTAINING PROTEIN 57"/>
    <property type="match status" value="1"/>
</dbReference>
<dbReference type="SUPFAM" id="SSF52058">
    <property type="entry name" value="L domain-like"/>
    <property type="match status" value="1"/>
</dbReference>
<evidence type="ECO:0000313" key="2">
    <source>
        <dbReference type="EMBL" id="KAF6141784.1"/>
    </source>
</evidence>
<feature type="domain" description="R13L1/DRL21-like LRR repeat region" evidence="1">
    <location>
        <begin position="1"/>
        <end position="120"/>
    </location>
</feature>
<dbReference type="InterPro" id="IPR056789">
    <property type="entry name" value="LRR_R13L1-DRL21"/>
</dbReference>
<dbReference type="InterPro" id="IPR032675">
    <property type="entry name" value="LRR_dom_sf"/>
</dbReference>
<comment type="caution">
    <text evidence="2">The sequence shown here is derived from an EMBL/GenBank/DDBJ whole genome shotgun (WGS) entry which is preliminary data.</text>
</comment>
<evidence type="ECO:0000259" key="1">
    <source>
        <dbReference type="Pfam" id="PF25019"/>
    </source>
</evidence>
<dbReference type="EMBL" id="JACGCM010002299">
    <property type="protein sequence ID" value="KAF6141784.1"/>
    <property type="molecule type" value="Genomic_DNA"/>
</dbReference>
<gene>
    <name evidence="2" type="ORF">GIB67_027962</name>
</gene>
<reference evidence="2 3" key="1">
    <citation type="journal article" date="2020" name="IScience">
        <title>Genome Sequencing of the Endangered Kingdonia uniflora (Circaeasteraceae, Ranunculales) Reveals Potential Mechanisms of Evolutionary Specialization.</title>
        <authorList>
            <person name="Sun Y."/>
            <person name="Deng T."/>
            <person name="Zhang A."/>
            <person name="Moore M.J."/>
            <person name="Landis J.B."/>
            <person name="Lin N."/>
            <person name="Zhang H."/>
            <person name="Zhang X."/>
            <person name="Huang J."/>
            <person name="Zhang X."/>
            <person name="Sun H."/>
            <person name="Wang H."/>
        </authorList>
    </citation>
    <scope>NUCLEOTIDE SEQUENCE [LARGE SCALE GENOMIC DNA]</scope>
    <source>
        <strain evidence="2">TB1705</strain>
        <tissue evidence="2">Leaf</tissue>
    </source>
</reference>
<name>A0A7J7LH00_9MAGN</name>
<organism evidence="2 3">
    <name type="scientific">Kingdonia uniflora</name>
    <dbReference type="NCBI Taxonomy" id="39325"/>
    <lineage>
        <taxon>Eukaryota</taxon>
        <taxon>Viridiplantae</taxon>
        <taxon>Streptophyta</taxon>
        <taxon>Embryophyta</taxon>
        <taxon>Tracheophyta</taxon>
        <taxon>Spermatophyta</taxon>
        <taxon>Magnoliopsida</taxon>
        <taxon>Ranunculales</taxon>
        <taxon>Circaeasteraceae</taxon>
        <taxon>Kingdonia</taxon>
    </lineage>
</organism>
<dbReference type="Proteomes" id="UP000541444">
    <property type="component" value="Unassembled WGS sequence"/>
</dbReference>
<accession>A0A7J7LH00</accession>
<proteinExistence type="predicted"/>
<feature type="non-terminal residue" evidence="2">
    <location>
        <position position="1"/>
    </location>
</feature>
<sequence>GRIEISGLRRVKSVNEAKEVHLASKRGIHALVLDFGSPNELENIISEGDKEKTEGVLEGLQPHPNLEELKINGYPGSKLPSWMILFSKLRVLELINLTRCTTLPSLGRLPLLEVLKIKGMNSVRRLGLDFLGISDIGDASTSICREKLVVFPNLTHLKLNEMSKLKEWVLPFESRCCHLELEIMPRLQILDIWSAPILKVLPALGRLESLEELTISGLHSLKRIGPEFFGISEDVINRGSGGGQLIVFPSLIELEFYEMFELEEWVLPFERSDDTLQIMPRLRKLQISSPFKLKVLPALGRLESLEELTISGLHSLKRIGPEFFGISEDVINRGSGGGQLIVFPSLIELGFYEMFELDEWVLPFERSDDTLQIMPRLRKLQIFSPFKLKVLPALGRLESLEELTISGLHSLKRIGPEFFGILDDDDVIKGTSVSSRGGESVPIIVFPKLKKLKFFNLTEWEEWEMMMPSWREDISFVMPCLKEFELWLCKKLKVVPHNIFSYQPVKEHIEGCPELNQQDVINRGSGGGQLIAFPSLIELEFVGMEELEEWVLPFERSDDTLQIMPRLQILDIWSAPKLKALPAVWKLESLEELRISGLDSLKRIGPEFFGILDDDDVIKGTSVSSRGGESVPIIVFPKLKKLKFSWMTEWEEWEMMMPSWREDISFVMPCLKEFELWLCKKLKVVPHNIFSYQPVKEHIEGCPELNQQDVINRGSGGGQLIAFPSLIELEFVGMEELEEWVLPFERSDDTLQIMPRLQILDIWSAPKLKALPAVWKLESLEELRISGLDSLKRIGPEFFGILDDDDVIKGTSVSSRGGESVPIIVFPKLKKLKFSWMTEWEEWEMMMPSWREDVSFIMPCLKELKLARCEKLKVVPHNIFSYQPVKERIEFCSELNKRSRRNQIIIRREDRERVGRMGDDDAELKKLQFWGMWHWGEWRGDHSDDDDFTPTTSPSTRYLESHQIEGLPTVWKLEYGPQPEFSGISEQRLLGQLKGHGKGKEKSSIVQKLRMQQSSSKAIRSTTSLKHLWEHKTCATGRITGSGGGQLIAFSSLIKLKLNEMWKLKEWVLPFERSDDTLQIMSRLRILTIYYADKLKVLPVLGRLESLEELTICRLHSLKRIVPELFGISEDDAMKGTRCGSSRGGESLPIIVFPKLKKLEFDFMFEWEEWEMMIRVGGKMSVSLCHVSRNRYLTTVRS</sequence>